<dbReference type="InterPro" id="IPR036188">
    <property type="entry name" value="FAD/NAD-bd_sf"/>
</dbReference>
<dbReference type="Proteomes" id="UP000078386">
    <property type="component" value="Unassembled WGS sequence"/>
</dbReference>
<name>A0A1B7JD36_9ENTR</name>
<reference evidence="3 4" key="1">
    <citation type="submission" date="2016-04" db="EMBL/GenBank/DDBJ databases">
        <title>ATOL: Assembling a taxonomically balanced genome-scale reconstruction of the evolutionary history of the Enterobacteriaceae.</title>
        <authorList>
            <person name="Plunkett G.III."/>
            <person name="Neeno-Eckwall E.C."/>
            <person name="Glasner J.D."/>
            <person name="Perna N.T."/>
        </authorList>
    </citation>
    <scope>NUCLEOTIDE SEQUENCE [LARGE SCALE GENOMIC DNA]</scope>
    <source>
        <strain evidence="3 4">ATCC 51603</strain>
    </source>
</reference>
<keyword evidence="1 3" id="KW-0560">Oxidoreductase</keyword>
<dbReference type="PATRIC" id="fig|1354264.4.peg.4528"/>
<dbReference type="PANTHER" id="PTHR13847">
    <property type="entry name" value="SARCOSINE DEHYDROGENASE-RELATED"/>
    <property type="match status" value="1"/>
</dbReference>
<evidence type="ECO:0000313" key="4">
    <source>
        <dbReference type="Proteomes" id="UP000078386"/>
    </source>
</evidence>
<proteinExistence type="predicted"/>
<dbReference type="AlphaFoldDB" id="A0A1B7JD36"/>
<dbReference type="Pfam" id="PF01266">
    <property type="entry name" value="DAO"/>
    <property type="match status" value="1"/>
</dbReference>
<dbReference type="GO" id="GO:0016491">
    <property type="term" value="F:oxidoreductase activity"/>
    <property type="evidence" value="ECO:0007669"/>
    <property type="project" value="UniProtKB-KW"/>
</dbReference>
<dbReference type="SUPFAM" id="SSF51905">
    <property type="entry name" value="FAD/NAD(P)-binding domain"/>
    <property type="match status" value="1"/>
</dbReference>
<dbReference type="EC" id="1.-.-.-" evidence="3"/>
<keyword evidence="4" id="KW-1185">Reference proteome</keyword>
<dbReference type="Gene3D" id="3.30.9.10">
    <property type="entry name" value="D-Amino Acid Oxidase, subunit A, domain 2"/>
    <property type="match status" value="1"/>
</dbReference>
<protein>
    <submittedName>
        <fullName evidence="3">Putative oxidoreductase</fullName>
        <ecNumber evidence="3">1.-.-.-</ecNumber>
    </submittedName>
</protein>
<evidence type="ECO:0000256" key="1">
    <source>
        <dbReference type="ARBA" id="ARBA00023002"/>
    </source>
</evidence>
<gene>
    <name evidence="3" type="ORF">M989_04371</name>
</gene>
<dbReference type="Gene3D" id="3.50.50.60">
    <property type="entry name" value="FAD/NAD(P)-binding domain"/>
    <property type="match status" value="1"/>
</dbReference>
<evidence type="ECO:0000259" key="2">
    <source>
        <dbReference type="Pfam" id="PF01266"/>
    </source>
</evidence>
<dbReference type="GO" id="GO:0005737">
    <property type="term" value="C:cytoplasm"/>
    <property type="evidence" value="ECO:0007669"/>
    <property type="project" value="TreeGrafter"/>
</dbReference>
<dbReference type="InterPro" id="IPR006076">
    <property type="entry name" value="FAD-dep_OxRdtase"/>
</dbReference>
<dbReference type="EMBL" id="LXEU01000089">
    <property type="protein sequence ID" value="OAT45881.1"/>
    <property type="molecule type" value="Genomic_DNA"/>
</dbReference>
<organism evidence="3 4">
    <name type="scientific">Kluyvera georgiana ATCC 51603</name>
    <dbReference type="NCBI Taxonomy" id="1354264"/>
    <lineage>
        <taxon>Bacteria</taxon>
        <taxon>Pseudomonadati</taxon>
        <taxon>Pseudomonadota</taxon>
        <taxon>Gammaproteobacteria</taxon>
        <taxon>Enterobacterales</taxon>
        <taxon>Enterobacteriaceae</taxon>
        <taxon>Kluyvera</taxon>
    </lineage>
</organism>
<dbReference type="RefSeq" id="WP_064548913.1">
    <property type="nucleotide sequence ID" value="NZ_LXEU01000089.1"/>
</dbReference>
<comment type="caution">
    <text evidence="3">The sequence shown here is derived from an EMBL/GenBank/DDBJ whole genome shotgun (WGS) entry which is preliminary data.</text>
</comment>
<dbReference type="PANTHER" id="PTHR13847:SF281">
    <property type="entry name" value="FAD DEPENDENT OXIDOREDUCTASE DOMAIN-CONTAINING PROTEIN"/>
    <property type="match status" value="1"/>
</dbReference>
<accession>A0A1B7JD36</accession>
<evidence type="ECO:0000313" key="3">
    <source>
        <dbReference type="EMBL" id="OAT45881.1"/>
    </source>
</evidence>
<feature type="domain" description="FAD dependent oxidoreductase" evidence="2">
    <location>
        <begin position="36"/>
        <end position="391"/>
    </location>
</feature>
<sequence length="438" mass="47830">MKYASIPFNQNKTGWPVHENERRHFPVLSGQHKAHWVVVGAGFSGVAFAQRLAERHPDSHIVLIDAESAMESASARNSGFIIGLPHNIGSSTSELKKAEHYRQLLQQGIRELQSRIQQTGIECDWHQAGKYHCQIAATDGHILQEYVESLKQMDAAYDLKDHAALSDELGTRLYHAGIYTPDSILVNPAALIAGLVRHLPANVTVYNHSPVVAIDYSGRHPRVLTVQGCVDAERVMLATNALSSALSPALNRQAPMATFASITEPLNAEQQQRISSTPGWGLTPVNAIAGATLRYTHDRRFLIRQHVEPALKGIVTARQTWNAAQRHAAFFAKAYPQLSDVKIEHTWSGTISVTRNGAPVWGQVGPAVWAVGGCNGAGISKQTIAGRLLADYVLGEDNPLIASMQALGQANWMPPSPFLDVGIAASLMKERYLGRHEI</sequence>